<reference evidence="1 2" key="1">
    <citation type="submission" date="2019-02" db="EMBL/GenBank/DDBJ databases">
        <title>Isolation and identification of novel species under the genus Muribaculum.</title>
        <authorList>
            <person name="Miyake S."/>
            <person name="Ding Y."/>
            <person name="Low A."/>
            <person name="Soh M."/>
            <person name="Seedorf H."/>
        </authorList>
    </citation>
    <scope>NUCLEOTIDE SEQUENCE [LARGE SCALE GENOMIC DNA]</scope>
    <source>
        <strain evidence="1 2">TLL-A3</strain>
    </source>
</reference>
<accession>A0A4Z0V370</accession>
<protein>
    <submittedName>
        <fullName evidence="1">Uncharacterized protein</fullName>
    </submittedName>
</protein>
<dbReference type="GeneID" id="82150566"/>
<keyword evidence="2" id="KW-1185">Reference proteome</keyword>
<evidence type="ECO:0000313" key="1">
    <source>
        <dbReference type="EMBL" id="TGG36607.1"/>
    </source>
</evidence>
<sequence length="819" mass="91898">MLTKYFIEIDGQRTEIPNECIKNWDEVRCAYKRADFSGVTRSFSSQFEFVGDAYDMLMALYLRDGFNAVATLYLYTITDRWVWEERFAAPIDFSTIVWDNNILKVNCVDNSLAALIKANKSTKYEFGVGSDIPIASQLNYDRIPMTEVVSYQVIGETIDDSSTMKLSVPGALGVVYRIPVNIITENVLVNEKLLYNDQTTDDGSYMVSAKTDVTITIKGGIAIDMINACQPANFGVTIYKTSNDVTTKIGPLCSQSFLITYRGEYDKPGDLPILTPATLGATAFVKQTNTIWKWWVNEASTSEDNLFIWMDSKMSSDEYMRQIPEYTYSVDLKEGDKIWIGAEANPGLGSRPGPFWILMLDQKIEISWGGIGKSAEIDVIRPLDFCEKILNRISMGKVNVGVTFSDFDNRLANTYLLAAESVRGIGDAKIYSSFTEFVDWMQTVFGYTYCLGPRTKAQFKRKQSIFYNSWPISANDNLLHTMCPVEPGTQVVIIQGTPYCAVLGDYNSDGGNNYYTKWEGSDAYNDPKTGKARLDTIFIGEDKEGCYFDSNYNLHIYDGNVEMAICDNQVINFIHRSELFKSDASTMRINNVRDVSYSVDSSSIYSAITIGYEKQDYEGFNGRDEFNFNNTYSTGHTVNDKKLSLISKYRADCYGIEFAVQKRGQDTTDSSSDKDVFFVLSKSENGLLIPDRTIRIENTISDMVFNGAFSPIACIQANAGFIGIQAKHLHLEFASSMGNSSIVIDGRAMSEDIDLDAPLMTCGRVSFTTDEIDEPASENNLIEIESNGILYRGFVKDATFKYATNEAVKYELIVKDIEL</sequence>
<proteinExistence type="predicted"/>
<organism evidence="1 2">
    <name type="scientific">Duncaniella freteri</name>
    <dbReference type="NCBI Taxonomy" id="2530391"/>
    <lineage>
        <taxon>Bacteria</taxon>
        <taxon>Pseudomonadati</taxon>
        <taxon>Bacteroidota</taxon>
        <taxon>Bacteroidia</taxon>
        <taxon>Bacteroidales</taxon>
        <taxon>Muribaculaceae</taxon>
        <taxon>Duncaniella</taxon>
    </lineage>
</organism>
<evidence type="ECO:0000313" key="2">
    <source>
        <dbReference type="Proteomes" id="UP000297635"/>
    </source>
</evidence>
<comment type="caution">
    <text evidence="1">The sequence shown here is derived from an EMBL/GenBank/DDBJ whole genome shotgun (WGS) entry which is preliminary data.</text>
</comment>
<dbReference type="Proteomes" id="UP000297635">
    <property type="component" value="Unassembled WGS sequence"/>
</dbReference>
<dbReference type="RefSeq" id="WP_135472326.1">
    <property type="nucleotide sequence ID" value="NZ_SJSA01000002.1"/>
</dbReference>
<name>A0A4Z0V370_9BACT</name>
<dbReference type="AlphaFoldDB" id="A0A4Z0V370"/>
<gene>
    <name evidence="1" type="ORF">EZ315_12265</name>
</gene>
<dbReference type="EMBL" id="SJSA01000002">
    <property type="protein sequence ID" value="TGG36607.1"/>
    <property type="molecule type" value="Genomic_DNA"/>
</dbReference>